<evidence type="ECO:0000259" key="2">
    <source>
        <dbReference type="Pfam" id="PF00248"/>
    </source>
</evidence>
<dbReference type="CDD" id="cd19077">
    <property type="entry name" value="AKR_AKR8A1-2"/>
    <property type="match status" value="1"/>
</dbReference>
<dbReference type="GO" id="GO:0005737">
    <property type="term" value="C:cytoplasm"/>
    <property type="evidence" value="ECO:0007669"/>
    <property type="project" value="TreeGrafter"/>
</dbReference>
<dbReference type="InterPro" id="IPR050791">
    <property type="entry name" value="Aldo-Keto_reductase"/>
</dbReference>
<dbReference type="EMBL" id="CP014587">
    <property type="protein sequence ID" value="ANZ77265.1"/>
    <property type="molecule type" value="Genomic_DNA"/>
</dbReference>
<gene>
    <name evidence="3" type="ORF">ATY40_BA7504781</name>
</gene>
<dbReference type="Gene3D" id="3.20.20.100">
    <property type="entry name" value="NADP-dependent oxidoreductase domain"/>
    <property type="match status" value="1"/>
</dbReference>
<evidence type="ECO:0000313" key="3">
    <source>
        <dbReference type="EMBL" id="ANZ77265.1"/>
    </source>
</evidence>
<evidence type="ECO:0000313" key="4">
    <source>
        <dbReference type="Proteomes" id="UP000094565"/>
    </source>
</evidence>
<dbReference type="GO" id="GO:0016491">
    <property type="term" value="F:oxidoreductase activity"/>
    <property type="evidence" value="ECO:0007669"/>
    <property type="project" value="UniProtKB-KW"/>
</dbReference>
<dbReference type="PANTHER" id="PTHR43625">
    <property type="entry name" value="AFLATOXIN B1 ALDEHYDE REDUCTASE"/>
    <property type="match status" value="1"/>
</dbReference>
<keyword evidence="1" id="KW-0560">Oxidoreductase</keyword>
<dbReference type="InterPro" id="IPR023210">
    <property type="entry name" value="NADP_OxRdtase_dom"/>
</dbReference>
<dbReference type="OrthoDB" id="37537at2759"/>
<dbReference type="Proteomes" id="UP000094565">
    <property type="component" value="Chromosome 4"/>
</dbReference>
<evidence type="ECO:0000256" key="1">
    <source>
        <dbReference type="ARBA" id="ARBA00023002"/>
    </source>
</evidence>
<dbReference type="PANTHER" id="PTHR43625:SF78">
    <property type="entry name" value="PYRIDOXAL REDUCTASE-RELATED"/>
    <property type="match status" value="1"/>
</dbReference>
<proteinExistence type="predicted"/>
<accession>A0A1B2JHD9</accession>
<dbReference type="SUPFAM" id="SSF51430">
    <property type="entry name" value="NAD(P)-linked oxidoreductase"/>
    <property type="match status" value="1"/>
</dbReference>
<sequence length="328" mass="36619">MVVTIEGATGLGLMNLTWKPNPTPIDDAIETIRYAVEEAGVRYLNGGEFYNFPLDSNLNLQYIQEFAKRYPKLYEKVSLSVKGAFDLKTMEPDCSPEYLEKSISNITKHLPNNYLPIFEAARVDKRYPIEEIVKNLSKFVEDGRIGGISLSEVSADTIRRAAKVAPIVCVEVEFSLLTRDIIDNGVLAACEELNIPIIAYSPLGKGFLTGTINSKADIPEGDIRSNFDRFNDDEVIEHNLKLVHGLKKIAERKGATLAQLSLAWLRKFGEKHVKVLPIPSCSSARRVAENMKEIPLTDSEFKEITDFADSIGVKGRRYNEAYEATLNG</sequence>
<feature type="domain" description="NADP-dependent oxidoreductase" evidence="2">
    <location>
        <begin position="10"/>
        <end position="307"/>
    </location>
</feature>
<reference evidence="3 4" key="1">
    <citation type="submission" date="2016-02" db="EMBL/GenBank/DDBJ databases">
        <title>Comparative genomic and transcriptomic foundation for Pichia pastoris.</title>
        <authorList>
            <person name="Love K.R."/>
            <person name="Shah K.A."/>
            <person name="Whittaker C.A."/>
            <person name="Wu J."/>
            <person name="Bartlett M.C."/>
            <person name="Ma D."/>
            <person name="Leeson R.L."/>
            <person name="Priest M."/>
            <person name="Young S.K."/>
            <person name="Love J.C."/>
        </authorList>
    </citation>
    <scope>NUCLEOTIDE SEQUENCE [LARGE SCALE GENOMIC DNA]</scope>
    <source>
        <strain evidence="3 4">ATCC 28485</strain>
    </source>
</reference>
<dbReference type="InterPro" id="IPR036812">
    <property type="entry name" value="NAD(P)_OxRdtase_dom_sf"/>
</dbReference>
<organism evidence="3 4">
    <name type="scientific">Komagataella pastoris</name>
    <name type="common">Yeast</name>
    <name type="synonym">Pichia pastoris</name>
    <dbReference type="NCBI Taxonomy" id="4922"/>
    <lineage>
        <taxon>Eukaryota</taxon>
        <taxon>Fungi</taxon>
        <taxon>Dikarya</taxon>
        <taxon>Ascomycota</taxon>
        <taxon>Saccharomycotina</taxon>
        <taxon>Pichiomycetes</taxon>
        <taxon>Pichiales</taxon>
        <taxon>Pichiaceae</taxon>
        <taxon>Komagataella</taxon>
    </lineage>
</organism>
<protein>
    <submittedName>
        <fullName evidence="3">BA75_04781T0</fullName>
    </submittedName>
</protein>
<name>A0A1B2JHD9_PICPA</name>
<dbReference type="Pfam" id="PF00248">
    <property type="entry name" value="Aldo_ket_red"/>
    <property type="match status" value="1"/>
</dbReference>
<keyword evidence="4" id="KW-1185">Reference proteome</keyword>
<dbReference type="AlphaFoldDB" id="A0A1B2JHD9"/>